<evidence type="ECO:0000256" key="6">
    <source>
        <dbReference type="ARBA" id="ARBA00022723"/>
    </source>
</evidence>
<feature type="binding site" evidence="25">
    <location>
        <position position="206"/>
    </location>
    <ligand>
        <name>Mg(2+)</name>
        <dbReference type="ChEBI" id="CHEBI:18420"/>
    </ligand>
</feature>
<dbReference type="EC" id="3.1.2.30" evidence="18"/>
<feature type="binding site" evidence="25">
    <location>
        <position position="180"/>
    </location>
    <ligand>
        <name>Mg(2+)</name>
        <dbReference type="ChEBI" id="CHEBI:18420"/>
    </ligand>
</feature>
<keyword evidence="6 25" id="KW-0479">Metal-binding</keyword>
<evidence type="ECO:0000256" key="24">
    <source>
        <dbReference type="PIRSR" id="PIRSR015582-1"/>
    </source>
</evidence>
<dbReference type="STRING" id="283909.R7VL42"/>
<keyword evidence="10" id="KW-0007">Acetylation</keyword>
<dbReference type="SUPFAM" id="SSF51621">
    <property type="entry name" value="Phosphoenolpyruvate/pyruvate domain"/>
    <property type="match status" value="1"/>
</dbReference>
<feature type="signal peptide" evidence="26">
    <location>
        <begin position="1"/>
        <end position="19"/>
    </location>
</feature>
<evidence type="ECO:0000256" key="13">
    <source>
        <dbReference type="ARBA" id="ARBA00047918"/>
    </source>
</evidence>
<keyword evidence="7" id="KW-0378">Hydrolase</keyword>
<comment type="function">
    <text evidence="16">Mitochondrial citramalyl-CoA lyase indirectly involved in the vitamin B12 metabolism. Converts citramalyl-CoA into acetyl-CoA and pyruvate in the C5-dicarboxylate catabolism pathway. The C5-dicarboxylate catabolism pathway is required to detoxify itaconate, a vitamin B12-poisoning metabolite. Also acts as a malate synthase in vitro, converting glyoxylate and acetyl-CoA to malate. Also displays malyl-CoA thioesterase activity. Also acts as a beta-methylmalate synthase in vitro, by mediating conversion of glyoxylate and propionyl-CoA to beta-methylmalate. Also has very weak citramalate synthase activity in vitro.</text>
</comment>
<dbReference type="EnsemblMetazoa" id="CapteT220156">
    <property type="protein sequence ID" value="CapteP220156"/>
    <property type="gene ID" value="CapteG220156"/>
</dbReference>
<keyword evidence="8 25" id="KW-0460">Magnesium</keyword>
<evidence type="ECO:0000313" key="28">
    <source>
        <dbReference type="EMBL" id="ELU17285.1"/>
    </source>
</evidence>
<dbReference type="Pfam" id="PF03328">
    <property type="entry name" value="HpcH_HpaI"/>
    <property type="match status" value="1"/>
</dbReference>
<comment type="catalytic activity">
    <reaction evidence="15">
        <text>(3S)-citramalyl-CoA = pyruvate + acetyl-CoA</text>
        <dbReference type="Rhea" id="RHEA:22612"/>
        <dbReference type="ChEBI" id="CHEBI:15361"/>
        <dbReference type="ChEBI" id="CHEBI:57288"/>
        <dbReference type="ChEBI" id="CHEBI:58668"/>
        <dbReference type="EC" id="4.1.3.25"/>
    </reaction>
</comment>
<comment type="catalytic activity">
    <reaction evidence="14">
        <text>propanoyl-CoA + glyoxylate + H2O = 3-methylmalate + CoA + H(+)</text>
        <dbReference type="Rhea" id="RHEA:47628"/>
        <dbReference type="ChEBI" id="CHEBI:15377"/>
        <dbReference type="ChEBI" id="CHEBI:15378"/>
        <dbReference type="ChEBI" id="CHEBI:36655"/>
        <dbReference type="ChEBI" id="CHEBI:57287"/>
        <dbReference type="ChEBI" id="CHEBI:57392"/>
        <dbReference type="ChEBI" id="CHEBI:87810"/>
    </reaction>
</comment>
<evidence type="ECO:0000256" key="3">
    <source>
        <dbReference type="ARBA" id="ARBA00011233"/>
    </source>
</evidence>
<keyword evidence="12" id="KW-0456">Lyase</keyword>
<accession>R7VL42</accession>
<dbReference type="GO" id="GO:0046872">
    <property type="term" value="F:metal ion binding"/>
    <property type="evidence" value="ECO:0007669"/>
    <property type="project" value="UniProtKB-KW"/>
</dbReference>
<keyword evidence="26" id="KW-0732">Signal</keyword>
<dbReference type="InterPro" id="IPR040186">
    <property type="entry name" value="Citramalyl-CoA_lyase"/>
</dbReference>
<dbReference type="EMBL" id="AMQN01016953">
    <property type="status" value="NOT_ANNOTATED_CDS"/>
    <property type="molecule type" value="Genomic_DNA"/>
</dbReference>
<name>R7VL42_CAPTE</name>
<dbReference type="Proteomes" id="UP000014760">
    <property type="component" value="Unassembled WGS sequence"/>
</dbReference>
<dbReference type="PANTHER" id="PTHR11105">
    <property type="entry name" value="CITRATE LYASE SUBUNIT BETA-RELATED"/>
    <property type="match status" value="1"/>
</dbReference>
<dbReference type="GO" id="GO:0047777">
    <property type="term" value="F:(S)-citramalyl-CoA lyase activity"/>
    <property type="evidence" value="ECO:0007669"/>
    <property type="project" value="UniProtKB-EC"/>
</dbReference>
<evidence type="ECO:0000256" key="19">
    <source>
        <dbReference type="ARBA" id="ARBA00066840"/>
    </source>
</evidence>
<evidence type="ECO:0000256" key="18">
    <source>
        <dbReference type="ARBA" id="ARBA00066460"/>
    </source>
</evidence>
<dbReference type="EC" id="4.1.3.25" evidence="19"/>
<dbReference type="InterPro" id="IPR005000">
    <property type="entry name" value="Aldolase/citrate-lyase_domain"/>
</dbReference>
<dbReference type="HOGENOM" id="CLU_044864_1_1_1"/>
<sequence length="340" mass="37580">MASLCLMTALWVLRRPLLPIHSCAVRGFSSEACEKRSYTPRRALTYVPGNDERKLMKIPSLNADCIVMDCEDGVALNRKDDARHMIVRMLKELEFGRSEPCVRVNSMSSGLTADDLNVVMKAETLPPTLLLPKVQSPQELDAFAAQLNASVGHLGSLPKDKKFNLIIYMETAVGLMNLVETCKRGHALCSEGADFVLDGIVFGSDDFCADIGASRTADAKELMYARQHMVTIAKAFSLHAIDLVHIDYKDLDALRKQSVEGARMGYTGKQVIHPSQIPVVQDAFKPSPERVEWATEMIRAFEEHQNSGKGAFTFRGSMIDMPSVLQARNIVEFTDAIGDS</sequence>
<dbReference type="GO" id="GO:0106064">
    <property type="term" value="P:regulation of cobalamin metabolic process"/>
    <property type="evidence" value="ECO:0007669"/>
    <property type="project" value="UniProtKB-ARBA"/>
</dbReference>
<dbReference type="InterPro" id="IPR015813">
    <property type="entry name" value="Pyrv/PenolPyrv_kinase-like_dom"/>
</dbReference>
<evidence type="ECO:0000256" key="20">
    <source>
        <dbReference type="ARBA" id="ARBA00072098"/>
    </source>
</evidence>
<feature type="chain" id="PRO_5008789155" description="Citramalyl-CoA lyase, mitochondrial" evidence="26">
    <location>
        <begin position="20"/>
        <end position="340"/>
    </location>
</feature>
<dbReference type="PANTHER" id="PTHR11105:SF0">
    <property type="entry name" value="CITRAMALYL-COA LYASE, MITOCHONDRIAL"/>
    <property type="match status" value="1"/>
</dbReference>
<evidence type="ECO:0000256" key="9">
    <source>
        <dbReference type="ARBA" id="ARBA00022946"/>
    </source>
</evidence>
<evidence type="ECO:0000256" key="12">
    <source>
        <dbReference type="ARBA" id="ARBA00023239"/>
    </source>
</evidence>
<dbReference type="FunFam" id="3.20.20.60:FF:000014">
    <property type="entry name" value="Citrate lyase subunit beta-like protein"/>
    <property type="match status" value="1"/>
</dbReference>
<evidence type="ECO:0000256" key="1">
    <source>
        <dbReference type="ARBA" id="ARBA00001946"/>
    </source>
</evidence>
<evidence type="ECO:0000256" key="21">
    <source>
        <dbReference type="ARBA" id="ARBA00076231"/>
    </source>
</evidence>
<feature type="binding site" evidence="24">
    <location>
        <position position="103"/>
    </location>
    <ligand>
        <name>substrate</name>
    </ligand>
</feature>
<keyword evidence="11" id="KW-0496">Mitochondrion</keyword>
<evidence type="ECO:0000256" key="2">
    <source>
        <dbReference type="ARBA" id="ARBA00004173"/>
    </source>
</evidence>
<evidence type="ECO:0000256" key="5">
    <source>
        <dbReference type="ARBA" id="ARBA00022679"/>
    </source>
</evidence>
<dbReference type="GO" id="GO:0004474">
    <property type="term" value="F:malate synthase activity"/>
    <property type="evidence" value="ECO:0007669"/>
    <property type="project" value="UniProtKB-EC"/>
</dbReference>
<reference evidence="28 30" key="2">
    <citation type="journal article" date="2013" name="Nature">
        <title>Insights into bilaterian evolution from three spiralian genomes.</title>
        <authorList>
            <person name="Simakov O."/>
            <person name="Marletaz F."/>
            <person name="Cho S.J."/>
            <person name="Edsinger-Gonzales E."/>
            <person name="Havlak P."/>
            <person name="Hellsten U."/>
            <person name="Kuo D.H."/>
            <person name="Larsson T."/>
            <person name="Lv J."/>
            <person name="Arendt D."/>
            <person name="Savage R."/>
            <person name="Osoegawa K."/>
            <person name="de Jong P."/>
            <person name="Grimwood J."/>
            <person name="Chapman J.A."/>
            <person name="Shapiro H."/>
            <person name="Aerts A."/>
            <person name="Otillar R.P."/>
            <person name="Terry A.Y."/>
            <person name="Boore J.L."/>
            <person name="Grigoriev I.V."/>
            <person name="Lindberg D.R."/>
            <person name="Seaver E.C."/>
            <person name="Weisblat D.A."/>
            <person name="Putnam N.H."/>
            <person name="Rokhsar D.S."/>
        </authorList>
    </citation>
    <scope>NUCLEOTIDE SEQUENCE</scope>
    <source>
        <strain evidence="28 30">I ESC-2004</strain>
    </source>
</reference>
<dbReference type="EMBL" id="KB292583">
    <property type="protein sequence ID" value="ELU17285.1"/>
    <property type="molecule type" value="Genomic_DNA"/>
</dbReference>
<dbReference type="GO" id="GO:0016787">
    <property type="term" value="F:hydrolase activity"/>
    <property type="evidence" value="ECO:0007669"/>
    <property type="project" value="UniProtKB-KW"/>
</dbReference>
<protein>
    <recommendedName>
        <fullName evidence="20">Citramalyl-CoA lyase, mitochondrial</fullName>
        <ecNumber evidence="4">2.3.3.9</ecNumber>
        <ecNumber evidence="18">3.1.2.30</ecNumber>
        <ecNumber evidence="19">4.1.3.25</ecNumber>
    </recommendedName>
    <alternativeName>
        <fullName evidence="22">(3S)-malyl-CoA thioesterase</fullName>
    </alternativeName>
    <alternativeName>
        <fullName evidence="23">Beta-methylmalate synthase</fullName>
    </alternativeName>
    <alternativeName>
        <fullName evidence="21">Malate synthase</fullName>
    </alternativeName>
</protein>
<feature type="domain" description="HpcH/HpaI aldolase/citrate lyase" evidence="27">
    <location>
        <begin position="42"/>
        <end position="274"/>
    </location>
</feature>
<evidence type="ECO:0000256" key="25">
    <source>
        <dbReference type="PIRSR" id="PIRSR015582-2"/>
    </source>
</evidence>
<dbReference type="OMA" id="AWLFCPA"/>
<keyword evidence="9" id="KW-0809">Transit peptide</keyword>
<dbReference type="Gene3D" id="3.20.20.60">
    <property type="entry name" value="Phosphoenolpyruvate-binding domains"/>
    <property type="match status" value="1"/>
</dbReference>
<proteinExistence type="inferred from homology"/>
<evidence type="ECO:0000256" key="15">
    <source>
        <dbReference type="ARBA" id="ARBA00051672"/>
    </source>
</evidence>
<reference evidence="29" key="3">
    <citation type="submission" date="2015-06" db="UniProtKB">
        <authorList>
            <consortium name="EnsemblMetazoa"/>
        </authorList>
    </citation>
    <scope>IDENTIFICATION</scope>
</reference>
<evidence type="ECO:0000256" key="14">
    <source>
        <dbReference type="ARBA" id="ARBA00051623"/>
    </source>
</evidence>
<comment type="cofactor">
    <cofactor evidence="1">
        <name>Mg(2+)</name>
        <dbReference type="ChEBI" id="CHEBI:18420"/>
    </cofactor>
</comment>
<evidence type="ECO:0000313" key="29">
    <source>
        <dbReference type="EnsemblMetazoa" id="CapteP220156"/>
    </source>
</evidence>
<comment type="subcellular location">
    <subcellularLocation>
        <location evidence="2">Mitochondrion</location>
    </subcellularLocation>
</comment>
<feature type="binding site" evidence="24">
    <location>
        <position position="180"/>
    </location>
    <ligand>
        <name>substrate</name>
    </ligand>
</feature>
<comment type="similarity">
    <text evidence="17">Belongs to the HpcH/HpaI aldolase family. Citrate lyase beta subunit-like subfamily.</text>
</comment>
<dbReference type="EC" id="2.3.3.9" evidence="4"/>
<dbReference type="OrthoDB" id="1773at2759"/>
<dbReference type="InterPro" id="IPR011206">
    <property type="entry name" value="Citrate_lyase_beta/mcl1/mcl2"/>
</dbReference>
<evidence type="ECO:0000259" key="27">
    <source>
        <dbReference type="Pfam" id="PF03328"/>
    </source>
</evidence>
<evidence type="ECO:0000256" key="23">
    <source>
        <dbReference type="ARBA" id="ARBA00083020"/>
    </source>
</evidence>
<reference evidence="30" key="1">
    <citation type="submission" date="2012-12" db="EMBL/GenBank/DDBJ databases">
        <authorList>
            <person name="Hellsten U."/>
            <person name="Grimwood J."/>
            <person name="Chapman J.A."/>
            <person name="Shapiro H."/>
            <person name="Aerts A."/>
            <person name="Otillar R.P."/>
            <person name="Terry A.Y."/>
            <person name="Boore J.L."/>
            <person name="Simakov O."/>
            <person name="Marletaz F."/>
            <person name="Cho S.-J."/>
            <person name="Edsinger-Gonzales E."/>
            <person name="Havlak P."/>
            <person name="Kuo D.-H."/>
            <person name="Larsson T."/>
            <person name="Lv J."/>
            <person name="Arendt D."/>
            <person name="Savage R."/>
            <person name="Osoegawa K."/>
            <person name="de Jong P."/>
            <person name="Lindberg D.R."/>
            <person name="Seaver E.C."/>
            <person name="Weisblat D.A."/>
            <person name="Putnam N.H."/>
            <person name="Grigoriev I.V."/>
            <person name="Rokhsar D.S."/>
        </authorList>
    </citation>
    <scope>NUCLEOTIDE SEQUENCE</scope>
    <source>
        <strain evidence="30">I ESC-2004</strain>
    </source>
</reference>
<keyword evidence="30" id="KW-1185">Reference proteome</keyword>
<keyword evidence="5" id="KW-0808">Transferase</keyword>
<dbReference type="GO" id="GO:0005739">
    <property type="term" value="C:mitochondrion"/>
    <property type="evidence" value="ECO:0007669"/>
    <property type="project" value="UniProtKB-SubCell"/>
</dbReference>
<evidence type="ECO:0000256" key="17">
    <source>
        <dbReference type="ARBA" id="ARBA00061542"/>
    </source>
</evidence>
<evidence type="ECO:0000256" key="22">
    <source>
        <dbReference type="ARBA" id="ARBA00076788"/>
    </source>
</evidence>
<dbReference type="InterPro" id="IPR040442">
    <property type="entry name" value="Pyrv_kinase-like_dom_sf"/>
</dbReference>
<gene>
    <name evidence="28" type="ORF">CAPTEDRAFT_220156</name>
</gene>
<evidence type="ECO:0000256" key="8">
    <source>
        <dbReference type="ARBA" id="ARBA00022842"/>
    </source>
</evidence>
<evidence type="ECO:0000256" key="26">
    <source>
        <dbReference type="SAM" id="SignalP"/>
    </source>
</evidence>
<organism evidence="28">
    <name type="scientific">Capitella teleta</name>
    <name type="common">Polychaete worm</name>
    <dbReference type="NCBI Taxonomy" id="283909"/>
    <lineage>
        <taxon>Eukaryota</taxon>
        <taxon>Metazoa</taxon>
        <taxon>Spiralia</taxon>
        <taxon>Lophotrochozoa</taxon>
        <taxon>Annelida</taxon>
        <taxon>Polychaeta</taxon>
        <taxon>Sedentaria</taxon>
        <taxon>Scolecida</taxon>
        <taxon>Capitellidae</taxon>
        <taxon>Capitella</taxon>
    </lineage>
</organism>
<dbReference type="AlphaFoldDB" id="R7VL42"/>
<evidence type="ECO:0000256" key="10">
    <source>
        <dbReference type="ARBA" id="ARBA00022990"/>
    </source>
</evidence>
<dbReference type="PIRSF" id="PIRSF015582">
    <property type="entry name" value="Cit_lyase_B"/>
    <property type="match status" value="1"/>
</dbReference>
<comment type="catalytic activity">
    <reaction evidence="13">
        <text>glyoxylate + acetyl-CoA + H2O = (S)-malate + CoA + H(+)</text>
        <dbReference type="Rhea" id="RHEA:18181"/>
        <dbReference type="ChEBI" id="CHEBI:15377"/>
        <dbReference type="ChEBI" id="CHEBI:15378"/>
        <dbReference type="ChEBI" id="CHEBI:15589"/>
        <dbReference type="ChEBI" id="CHEBI:36655"/>
        <dbReference type="ChEBI" id="CHEBI:57287"/>
        <dbReference type="ChEBI" id="CHEBI:57288"/>
        <dbReference type="EC" id="2.3.3.9"/>
    </reaction>
</comment>
<evidence type="ECO:0000256" key="16">
    <source>
        <dbReference type="ARBA" id="ARBA00055540"/>
    </source>
</evidence>
<evidence type="ECO:0000313" key="30">
    <source>
        <dbReference type="Proteomes" id="UP000014760"/>
    </source>
</evidence>
<comment type="subunit">
    <text evidence="3">Homotrimer.</text>
</comment>
<evidence type="ECO:0000256" key="11">
    <source>
        <dbReference type="ARBA" id="ARBA00023128"/>
    </source>
</evidence>
<evidence type="ECO:0000256" key="7">
    <source>
        <dbReference type="ARBA" id="ARBA00022801"/>
    </source>
</evidence>
<evidence type="ECO:0000256" key="4">
    <source>
        <dbReference type="ARBA" id="ARBA00012636"/>
    </source>
</evidence>